<feature type="transmembrane region" description="Helical" evidence="7">
    <location>
        <begin position="166"/>
        <end position="187"/>
    </location>
</feature>
<dbReference type="NCBIfam" id="TIGR00797">
    <property type="entry name" value="matE"/>
    <property type="match status" value="1"/>
</dbReference>
<dbReference type="GO" id="GO:0015297">
    <property type="term" value="F:antiporter activity"/>
    <property type="evidence" value="ECO:0007669"/>
    <property type="project" value="InterPro"/>
</dbReference>
<protein>
    <submittedName>
        <fullName evidence="8 14">Drug/sodium antiporter, MATE family</fullName>
    </submittedName>
    <submittedName>
        <fullName evidence="11">MATE family efflux transporter</fullName>
    </submittedName>
    <submittedName>
        <fullName evidence="13">Na(+)/drug antiporter</fullName>
    </submittedName>
    <submittedName>
        <fullName evidence="9">Putative drug/sodium antiporter</fullName>
    </submittedName>
</protein>
<evidence type="ECO:0000313" key="9">
    <source>
        <dbReference type="EMBL" id="CDS83176.1"/>
    </source>
</evidence>
<feature type="transmembrane region" description="Helical" evidence="7">
    <location>
        <begin position="199"/>
        <end position="221"/>
    </location>
</feature>
<evidence type="ECO:0000313" key="12">
    <source>
        <dbReference type="EMBL" id="HBH2619632.1"/>
    </source>
</evidence>
<dbReference type="InterPro" id="IPR002528">
    <property type="entry name" value="MATE_fam"/>
</dbReference>
<feature type="transmembrane region" description="Helical" evidence="7">
    <location>
        <begin position="395"/>
        <end position="416"/>
    </location>
</feature>
<dbReference type="EMBL" id="CAADAN010000010">
    <property type="protein sequence ID" value="VFD33613.1"/>
    <property type="molecule type" value="Genomic_DNA"/>
</dbReference>
<reference evidence="11" key="2">
    <citation type="journal article" date="2018" name="Genome Biol.">
        <title>SKESA: strategic k-mer extension for scrupulous assemblies.</title>
        <authorList>
            <person name="Souvorov A."/>
            <person name="Agarwala R."/>
            <person name="Lipman D.J."/>
        </authorList>
    </citation>
    <scope>NUCLEOTIDE SEQUENCE</scope>
    <source>
        <strain evidence="12">Clostridioides</strain>
        <strain evidence="11">HN1000</strain>
    </source>
</reference>
<dbReference type="InterPro" id="IPR047135">
    <property type="entry name" value="YsiQ"/>
</dbReference>
<feature type="transmembrane region" description="Helical" evidence="7">
    <location>
        <begin position="326"/>
        <end position="345"/>
    </location>
</feature>
<evidence type="ECO:0000256" key="7">
    <source>
        <dbReference type="SAM" id="Phobius"/>
    </source>
</evidence>
<dbReference type="PIRSF" id="PIRSF006603">
    <property type="entry name" value="DinF"/>
    <property type="match status" value="1"/>
</dbReference>
<evidence type="ECO:0000256" key="6">
    <source>
        <dbReference type="ARBA" id="ARBA00023136"/>
    </source>
</evidence>
<dbReference type="Proteomes" id="UP000372533">
    <property type="component" value="Unassembled WGS sequence"/>
</dbReference>
<keyword evidence="4 7" id="KW-0812">Transmembrane</keyword>
<feature type="transmembrane region" description="Helical" evidence="7">
    <location>
        <begin position="17"/>
        <end position="38"/>
    </location>
</feature>
<feature type="transmembrane region" description="Helical" evidence="7">
    <location>
        <begin position="284"/>
        <end position="305"/>
    </location>
</feature>
<keyword evidence="5 7" id="KW-1133">Transmembrane helix</keyword>
<evidence type="ECO:0000256" key="1">
    <source>
        <dbReference type="ARBA" id="ARBA00004651"/>
    </source>
</evidence>
<feature type="transmembrane region" description="Helical" evidence="7">
    <location>
        <begin position="365"/>
        <end position="388"/>
    </location>
</feature>
<feature type="transmembrane region" description="Helical" evidence="7">
    <location>
        <begin position="253"/>
        <end position="272"/>
    </location>
</feature>
<accession>A0A031WEP9</accession>
<reference evidence="11" key="4">
    <citation type="submission" date="2021-06" db="EMBL/GenBank/DDBJ databases">
        <authorList>
            <consortium name="NCBI Pathogen Detection Project"/>
        </authorList>
    </citation>
    <scope>NUCLEOTIDE SEQUENCE</scope>
    <source>
        <strain evidence="12">Clostridioides</strain>
        <strain evidence="11">HN1000</strain>
    </source>
</reference>
<reference evidence="14 18" key="3">
    <citation type="submission" date="2019-02" db="EMBL/GenBank/DDBJ databases">
        <authorList>
            <consortium name="Pathogen Informatics"/>
        </authorList>
    </citation>
    <scope>NUCLEOTIDE SEQUENCE [LARGE SCALE GENOMIC DNA]</scope>
    <source>
        <strain evidence="14">Clo34</strain>
        <strain evidence="18">clo34</strain>
        <strain evidence="15">Tl291</strain>
        <strain evidence="17">tl291</strain>
        <strain evidence="13 16">VRECD0157</strain>
    </source>
</reference>
<feature type="transmembrane region" description="Helical" evidence="7">
    <location>
        <begin position="94"/>
        <end position="115"/>
    </location>
</feature>
<evidence type="ECO:0000313" key="16">
    <source>
        <dbReference type="Proteomes" id="UP000189137"/>
    </source>
</evidence>
<dbReference type="Proteomes" id="UP000411588">
    <property type="component" value="Unassembled WGS sequence"/>
</dbReference>
<dbReference type="EMBL" id="LK932347">
    <property type="protein sequence ID" value="CDS83176.1"/>
    <property type="molecule type" value="Genomic_DNA"/>
</dbReference>
<evidence type="ECO:0000256" key="4">
    <source>
        <dbReference type="ARBA" id="ARBA00022692"/>
    </source>
</evidence>
<evidence type="ECO:0000313" key="15">
    <source>
        <dbReference type="EMBL" id="VHY04958.1"/>
    </source>
</evidence>
<evidence type="ECO:0000313" key="14">
    <source>
        <dbReference type="EMBL" id="VFD33613.1"/>
    </source>
</evidence>
<dbReference type="GO" id="GO:0005886">
    <property type="term" value="C:plasma membrane"/>
    <property type="evidence" value="ECO:0007669"/>
    <property type="project" value="UniProtKB-SubCell"/>
</dbReference>
<reference evidence="8" key="1">
    <citation type="submission" date="2014-07" db="EMBL/GenBank/DDBJ databases">
        <authorList>
            <person name="Monot Marc"/>
        </authorList>
    </citation>
    <scope>NUCLEOTIDE SEQUENCE</scope>
    <source>
        <strain evidence="10">7032989</strain>
        <strain evidence="9">7032994</strain>
    </source>
</reference>
<sequence>MQELFSLKDENKRFYKILLSLCIPIIIQNLISTSVNVIDTIMISSLGETSVASVGVANQFFFLFNMSLSGITGGAGVFISQFYGKKDVSNIRKVTGLTCVLAIVLSFVFVIPALLTPKPIIHIFSYDSEVVKLCIDYFSIAVFSYPLIAVSTVFSTGSRGVRNPKLGMICSAFALVTNVILNYGFIFGNFGLPALGVKGAALATVIARICELILMITYVYLYKKDYILKFGLKNLKAIDKIFIKSFSSKSFPIFVNDSVWAIGTVLYSVAYARAGTSAIAASQIATSTGNFFIMTAVCIASGASIMLGNELGADHIKRAIEYAKKFSILVFSAGLILGIILILNIPLLLKMFSVSDSLASDITKIFFIMGILMALKSFNTLVIIGILRSGGDTKYALFLELGCMWLASIPLTFIAAFKGAPIFVLVLLTYSEEVVKFIFGVPRALSKKWAINIVKEID</sequence>
<evidence type="ECO:0000313" key="8">
    <source>
        <dbReference type="EMBL" id="CDS83039.1"/>
    </source>
</evidence>
<comment type="subcellular location">
    <subcellularLocation>
        <location evidence="1">Cell membrane</location>
        <topology evidence="1">Multi-pass membrane protein</topology>
    </subcellularLocation>
</comment>
<keyword evidence="3" id="KW-1003">Cell membrane</keyword>
<dbReference type="PANTHER" id="PTHR42925">
    <property type="entry name" value="MULTIDRUG AND TOXIN EFFLUX PROTEIN MATE FAMILY"/>
    <property type="match status" value="1"/>
</dbReference>
<feature type="transmembrane region" description="Helical" evidence="7">
    <location>
        <begin position="58"/>
        <end position="82"/>
    </location>
</feature>
<feature type="transmembrane region" description="Helical" evidence="7">
    <location>
        <begin position="135"/>
        <end position="154"/>
    </location>
</feature>
<dbReference type="EMBL" id="FUPS01000016">
    <property type="protein sequence ID" value="SJT09789.1"/>
    <property type="molecule type" value="Genomic_DNA"/>
</dbReference>
<dbReference type="EMBL" id="LK932465">
    <property type="protein sequence ID" value="CDS83039.1"/>
    <property type="molecule type" value="Genomic_DNA"/>
</dbReference>
<evidence type="ECO:0000256" key="5">
    <source>
        <dbReference type="ARBA" id="ARBA00022989"/>
    </source>
</evidence>
<dbReference type="PANTHER" id="PTHR42925:SF2">
    <property type="entry name" value="NA+ DRIVEN MULTIDRUG EFFLUX PUMP"/>
    <property type="match status" value="1"/>
</dbReference>
<keyword evidence="2" id="KW-0813">Transport</keyword>
<evidence type="ECO:0000313" key="13">
    <source>
        <dbReference type="EMBL" id="SJT09789.1"/>
    </source>
</evidence>
<dbReference type="Proteomes" id="UP000878956">
    <property type="component" value="Unassembled WGS sequence"/>
</dbReference>
<dbReference type="Pfam" id="PF01554">
    <property type="entry name" value="MatE"/>
    <property type="match status" value="2"/>
</dbReference>
<dbReference type="EMBL" id="LK932861">
    <property type="protein sequence ID" value="CDS97506.1"/>
    <property type="molecule type" value="Genomic_DNA"/>
</dbReference>
<keyword evidence="6 7" id="KW-0472">Membrane</keyword>
<dbReference type="InterPro" id="IPR048279">
    <property type="entry name" value="MdtK-like"/>
</dbReference>
<dbReference type="Proteomes" id="UP000879542">
    <property type="component" value="Unassembled WGS sequence"/>
</dbReference>
<dbReference type="PATRIC" id="fig|1496.1372.peg.2531"/>
<dbReference type="GO" id="GO:0042910">
    <property type="term" value="F:xenobiotic transmembrane transporter activity"/>
    <property type="evidence" value="ECO:0007669"/>
    <property type="project" value="InterPro"/>
</dbReference>
<dbReference type="GeneID" id="66352718"/>
<dbReference type="EMBL" id="CAAJVP010000006">
    <property type="protein sequence ID" value="VHY04958.1"/>
    <property type="molecule type" value="Genomic_DNA"/>
</dbReference>
<dbReference type="OMA" id="MDGIWLA"/>
<dbReference type="AlphaFoldDB" id="A0A031WEP9"/>
<gene>
    <name evidence="14" type="primary">norM_2</name>
    <name evidence="15" type="synonym">norM_1</name>
    <name evidence="13" type="synonym">norM_3</name>
    <name evidence="10" type="ORF">BN1095_210067</name>
    <name evidence="8" type="ORF">BN1096_160063</name>
    <name evidence="9" type="ORF">BN1097_140064</name>
    <name evidence="11" type="ORF">KRM00_000160</name>
    <name evidence="12" type="ORF">KRQ00_001383</name>
    <name evidence="15" type="ORF">SAMEA1402366_01676</name>
    <name evidence="14" type="ORF">SAMEA1402399_02672</name>
    <name evidence="13" type="ORF">SAMEA3375112_03675</name>
</gene>
<name>A0A031WEP9_CLODI</name>
<evidence type="ECO:0000313" key="17">
    <source>
        <dbReference type="Proteomes" id="UP000372533"/>
    </source>
</evidence>
<dbReference type="Proteomes" id="UP000189137">
    <property type="component" value="Unassembled WGS sequence"/>
</dbReference>
<organism evidence="8">
    <name type="scientific">Clostridioides difficile</name>
    <name type="common">Peptoclostridium difficile</name>
    <dbReference type="NCBI Taxonomy" id="1496"/>
    <lineage>
        <taxon>Bacteria</taxon>
        <taxon>Bacillati</taxon>
        <taxon>Bacillota</taxon>
        <taxon>Clostridia</taxon>
        <taxon>Peptostreptococcales</taxon>
        <taxon>Peptostreptococcaceae</taxon>
        <taxon>Clostridioides</taxon>
    </lineage>
</organism>
<dbReference type="EMBL" id="DAEQIJ010000005">
    <property type="protein sequence ID" value="HBH2619632.1"/>
    <property type="molecule type" value="Genomic_DNA"/>
</dbReference>
<evidence type="ECO:0000313" key="10">
    <source>
        <dbReference type="EMBL" id="CDS97506.1"/>
    </source>
</evidence>
<dbReference type="EMBL" id="DAEPXK010000002">
    <property type="protein sequence ID" value="HBH1540709.1"/>
    <property type="molecule type" value="Genomic_DNA"/>
</dbReference>
<dbReference type="CDD" id="cd13134">
    <property type="entry name" value="MATE_like_8"/>
    <property type="match status" value="1"/>
</dbReference>
<evidence type="ECO:0000313" key="11">
    <source>
        <dbReference type="EMBL" id="HBH1540709.1"/>
    </source>
</evidence>
<dbReference type="SMR" id="A0A031WEP9"/>
<proteinExistence type="predicted"/>
<evidence type="ECO:0000313" key="18">
    <source>
        <dbReference type="Proteomes" id="UP000411588"/>
    </source>
</evidence>
<evidence type="ECO:0000256" key="2">
    <source>
        <dbReference type="ARBA" id="ARBA00022448"/>
    </source>
</evidence>
<dbReference type="KEGG" id="pdf:CD630DERM_01690"/>
<dbReference type="RefSeq" id="WP_003425390.1">
    <property type="nucleotide sequence ID" value="NZ_AP025558.1"/>
</dbReference>
<evidence type="ECO:0000256" key="3">
    <source>
        <dbReference type="ARBA" id="ARBA00022475"/>
    </source>
</evidence>